<dbReference type="EMBL" id="JANBVO010000001">
    <property type="protein sequence ID" value="KAJ9157640.1"/>
    <property type="molecule type" value="Genomic_DNA"/>
</dbReference>
<evidence type="ECO:0000313" key="4">
    <source>
        <dbReference type="Proteomes" id="UP001174694"/>
    </source>
</evidence>
<dbReference type="PROSITE" id="PS51186">
    <property type="entry name" value="GNAT"/>
    <property type="match status" value="1"/>
</dbReference>
<dbReference type="Proteomes" id="UP001174694">
    <property type="component" value="Unassembled WGS sequence"/>
</dbReference>
<dbReference type="PANTHER" id="PTHR13947:SF37">
    <property type="entry name" value="LD18367P"/>
    <property type="match status" value="1"/>
</dbReference>
<dbReference type="Pfam" id="PF00583">
    <property type="entry name" value="Acetyltransf_1"/>
    <property type="match status" value="1"/>
</dbReference>
<dbReference type="CDD" id="cd04301">
    <property type="entry name" value="NAT_SF"/>
    <property type="match status" value="1"/>
</dbReference>
<dbReference type="InterPro" id="IPR036390">
    <property type="entry name" value="WH_DNA-bd_sf"/>
</dbReference>
<evidence type="ECO:0000256" key="1">
    <source>
        <dbReference type="ARBA" id="ARBA00022679"/>
    </source>
</evidence>
<dbReference type="InterPro" id="IPR036388">
    <property type="entry name" value="WH-like_DNA-bd_sf"/>
</dbReference>
<evidence type="ECO:0000259" key="2">
    <source>
        <dbReference type="PROSITE" id="PS51186"/>
    </source>
</evidence>
<reference evidence="3" key="1">
    <citation type="submission" date="2022-07" db="EMBL/GenBank/DDBJ databases">
        <title>Fungi with potential for degradation of polypropylene.</title>
        <authorList>
            <person name="Gostincar C."/>
        </authorList>
    </citation>
    <scope>NUCLEOTIDE SEQUENCE</scope>
    <source>
        <strain evidence="3">EXF-13308</strain>
    </source>
</reference>
<dbReference type="InterPro" id="IPR016181">
    <property type="entry name" value="Acyl_CoA_acyltransferase"/>
</dbReference>
<name>A0AA38S7G7_9PEZI</name>
<sequence>MPGITSPSSADPLIPPIRHASRQLVREWGFLRPTLAGTALSAPAVHCLLEIGDHGVRAAPDLCRVLAVGPADLARTLRELISTGNVAAEDTGDAGGEGSESFFSVTELGRETLVAVNASAAAQVRKALVGAGPGAGDRIAEGLRLYAEALYAERLQPSVGGSEARSAGASSAVAAGTSIPDVKIVQGYVPGVLGRTVELHMNYYYRTHSWGQTFEAELSNGLTDLLKRLDKPMNEVWVAVETLRPVGGERSSSQERIVGTIWLDGEIREEPGHGRVRAFIVDEHIRGAGVGRKLFRALMEYVDEIGLQNVNLTTMRSLTSARRLYEEAGFEVMGESQAVRWGQNILQMAYEWQRKEREAYAES</sequence>
<evidence type="ECO:0000313" key="3">
    <source>
        <dbReference type="EMBL" id="KAJ9157640.1"/>
    </source>
</evidence>
<organism evidence="3 4">
    <name type="scientific">Pleurostoma richardsiae</name>
    <dbReference type="NCBI Taxonomy" id="41990"/>
    <lineage>
        <taxon>Eukaryota</taxon>
        <taxon>Fungi</taxon>
        <taxon>Dikarya</taxon>
        <taxon>Ascomycota</taxon>
        <taxon>Pezizomycotina</taxon>
        <taxon>Sordariomycetes</taxon>
        <taxon>Sordariomycetidae</taxon>
        <taxon>Calosphaeriales</taxon>
        <taxon>Pleurostomataceae</taxon>
        <taxon>Pleurostoma</taxon>
    </lineage>
</organism>
<accession>A0AA38S7G7</accession>
<dbReference type="InterPro" id="IPR000182">
    <property type="entry name" value="GNAT_dom"/>
</dbReference>
<protein>
    <recommendedName>
        <fullName evidence="2">N-acetyltransferase domain-containing protein</fullName>
    </recommendedName>
</protein>
<comment type="caution">
    <text evidence="3">The sequence shown here is derived from an EMBL/GenBank/DDBJ whole genome shotgun (WGS) entry which is preliminary data.</text>
</comment>
<dbReference type="PANTHER" id="PTHR13947">
    <property type="entry name" value="GNAT FAMILY N-ACETYLTRANSFERASE"/>
    <property type="match status" value="1"/>
</dbReference>
<dbReference type="Gene3D" id="3.40.630.30">
    <property type="match status" value="1"/>
</dbReference>
<gene>
    <name evidence="3" type="ORF">NKR23_g163</name>
</gene>
<proteinExistence type="predicted"/>
<dbReference type="Gene3D" id="1.10.10.10">
    <property type="entry name" value="Winged helix-like DNA-binding domain superfamily/Winged helix DNA-binding domain"/>
    <property type="match status" value="1"/>
</dbReference>
<dbReference type="SUPFAM" id="SSF55729">
    <property type="entry name" value="Acyl-CoA N-acyltransferases (Nat)"/>
    <property type="match status" value="1"/>
</dbReference>
<keyword evidence="4" id="KW-1185">Reference proteome</keyword>
<dbReference type="SUPFAM" id="SSF46785">
    <property type="entry name" value="Winged helix' DNA-binding domain"/>
    <property type="match status" value="1"/>
</dbReference>
<dbReference type="AlphaFoldDB" id="A0AA38S7G7"/>
<keyword evidence="1" id="KW-0808">Transferase</keyword>
<dbReference type="GO" id="GO:0008080">
    <property type="term" value="F:N-acetyltransferase activity"/>
    <property type="evidence" value="ECO:0007669"/>
    <property type="project" value="InterPro"/>
</dbReference>
<dbReference type="InterPro" id="IPR050769">
    <property type="entry name" value="NAT_camello-type"/>
</dbReference>
<feature type="domain" description="N-acetyltransferase" evidence="2">
    <location>
        <begin position="189"/>
        <end position="357"/>
    </location>
</feature>